<reference evidence="4" key="1">
    <citation type="submission" date="2016-10" db="EMBL/GenBank/DDBJ databases">
        <authorList>
            <person name="Varghese N."/>
            <person name="Submissions S."/>
        </authorList>
    </citation>
    <scope>NUCLEOTIDE SEQUENCE [LARGE SCALE GENOMIC DNA]</scope>
    <source>
        <strain evidence="4">CGMCC 1.10683</strain>
    </source>
</reference>
<evidence type="ECO:0000313" key="3">
    <source>
        <dbReference type="EMBL" id="SFS32759.1"/>
    </source>
</evidence>
<dbReference type="Gene3D" id="3.30.230.10">
    <property type="match status" value="1"/>
</dbReference>
<evidence type="ECO:0000256" key="1">
    <source>
        <dbReference type="ARBA" id="ARBA00006354"/>
    </source>
</evidence>
<dbReference type="PANTHER" id="PTHR32039:SF7">
    <property type="entry name" value="COMPETENCE PROTEIN COMM"/>
    <property type="match status" value="1"/>
</dbReference>
<dbReference type="PANTHER" id="PTHR32039">
    <property type="entry name" value="MAGNESIUM-CHELATASE SUBUNIT CHLI"/>
    <property type="match status" value="1"/>
</dbReference>
<dbReference type="InterPro" id="IPR027417">
    <property type="entry name" value="P-loop_NTPase"/>
</dbReference>
<feature type="domain" description="AAA+ ATPase" evidence="2">
    <location>
        <begin position="209"/>
        <end position="391"/>
    </location>
</feature>
<dbReference type="SUPFAM" id="SSF52540">
    <property type="entry name" value="P-loop containing nucleoside triphosphate hydrolases"/>
    <property type="match status" value="1"/>
</dbReference>
<dbReference type="InterPro" id="IPR020568">
    <property type="entry name" value="Ribosomal_Su5_D2-typ_SF"/>
</dbReference>
<dbReference type="Pfam" id="PF01078">
    <property type="entry name" value="Mg_chelatase"/>
    <property type="match status" value="1"/>
</dbReference>
<proteinExistence type="inferred from homology"/>
<gene>
    <name evidence="3" type="ORF">SAMN05192570_0637</name>
</gene>
<evidence type="ECO:0000259" key="2">
    <source>
        <dbReference type="SMART" id="SM00382"/>
    </source>
</evidence>
<dbReference type="NCBIfam" id="TIGR00368">
    <property type="entry name" value="YifB family Mg chelatase-like AAA ATPase"/>
    <property type="match status" value="1"/>
</dbReference>
<organism evidence="3 4">
    <name type="scientific">Brevundimonas viscosa</name>
    <dbReference type="NCBI Taxonomy" id="871741"/>
    <lineage>
        <taxon>Bacteria</taxon>
        <taxon>Pseudomonadati</taxon>
        <taxon>Pseudomonadota</taxon>
        <taxon>Alphaproteobacteria</taxon>
        <taxon>Caulobacterales</taxon>
        <taxon>Caulobacteraceae</taxon>
        <taxon>Brevundimonas</taxon>
    </lineage>
</organism>
<dbReference type="Pfam" id="PF13335">
    <property type="entry name" value="Mg_chelatase_C"/>
    <property type="match status" value="1"/>
</dbReference>
<name>A0A1I6NY09_9CAUL</name>
<dbReference type="SUPFAM" id="SSF54211">
    <property type="entry name" value="Ribosomal protein S5 domain 2-like"/>
    <property type="match status" value="1"/>
</dbReference>
<dbReference type="OrthoDB" id="9813147at2"/>
<accession>A0A1I6NY09</accession>
<dbReference type="Pfam" id="PF13541">
    <property type="entry name" value="ChlI"/>
    <property type="match status" value="1"/>
</dbReference>
<protein>
    <submittedName>
        <fullName evidence="3">Magnesium chelatase family protein</fullName>
    </submittedName>
</protein>
<sequence>MHASVVTVAFEGVDARRVDVQVQQLSADQPSFTIVGLADKAVAESRERVRGAFAGIGLALPSMRIIANLAPADLPKEGSHFDLPVALALLASMGVIPPDALSGWAAVGELGLDGRIAPVGGTLPAAVAADAMGLGLICPEANGPEAAWAGDAPVLAPRSLIGLVNHFKGATVLRRPEPGALRSGDRVPDLREVKGQESAKRALEIAAAGGHNLLFVGPPGSGKSMMAARLPGLLPPLTSRELLETSMVWSVAGLIERGALTRDRPFRSPHHSASMAALTGGGLRARPGEASLAHNGVLFLDELPEYSAQALDSLRQPLETGEIVVARANAHVRYPARFQLVAAMNPCRCGVGGPGKGACGKAPRCQRDYRNRISGPMFDRIDLTVETPPVTASDMALPPPAEGTAEAAARVATARAMQAERLRGAGLDPEAGWDQTVNARASGEALERFATPDEPGRALLMRAGEAGGLTARGWTRTLRLARTIADLDGSDGVLRRHVAEALIYRPPLAAEGETTPGRAASVPAW</sequence>
<dbReference type="InterPro" id="IPR003593">
    <property type="entry name" value="AAA+_ATPase"/>
</dbReference>
<dbReference type="EMBL" id="FOZV01000001">
    <property type="protein sequence ID" value="SFS32759.1"/>
    <property type="molecule type" value="Genomic_DNA"/>
</dbReference>
<dbReference type="AlphaFoldDB" id="A0A1I6NY09"/>
<keyword evidence="4" id="KW-1185">Reference proteome</keyword>
<dbReference type="Proteomes" id="UP000198788">
    <property type="component" value="Unassembled WGS sequence"/>
</dbReference>
<dbReference type="InterPro" id="IPR014721">
    <property type="entry name" value="Ribsml_uS5_D2-typ_fold_subgr"/>
</dbReference>
<dbReference type="STRING" id="871741.SAMN05192570_0637"/>
<dbReference type="InterPro" id="IPR025158">
    <property type="entry name" value="Mg_chelat-rel_C"/>
</dbReference>
<dbReference type="SMART" id="SM00382">
    <property type="entry name" value="AAA"/>
    <property type="match status" value="1"/>
</dbReference>
<dbReference type="GO" id="GO:0005524">
    <property type="term" value="F:ATP binding"/>
    <property type="evidence" value="ECO:0007669"/>
    <property type="project" value="InterPro"/>
</dbReference>
<dbReference type="Gene3D" id="3.40.50.300">
    <property type="entry name" value="P-loop containing nucleotide triphosphate hydrolases"/>
    <property type="match status" value="1"/>
</dbReference>
<dbReference type="InterPro" id="IPR045006">
    <property type="entry name" value="CHLI-like"/>
</dbReference>
<evidence type="ECO:0000313" key="4">
    <source>
        <dbReference type="Proteomes" id="UP000198788"/>
    </source>
</evidence>
<dbReference type="RefSeq" id="WP_092306660.1">
    <property type="nucleotide sequence ID" value="NZ_FOZV01000001.1"/>
</dbReference>
<dbReference type="InterPro" id="IPR004482">
    <property type="entry name" value="Mg_chelat-rel"/>
</dbReference>
<comment type="similarity">
    <text evidence="1">Belongs to the Mg-chelatase subunits D/I family. ComM subfamily.</text>
</comment>
<dbReference type="InterPro" id="IPR000523">
    <property type="entry name" value="Mg_chelatse_chII-like_cat_dom"/>
</dbReference>